<dbReference type="EMBL" id="UINC01027063">
    <property type="protein sequence ID" value="SVB05659.1"/>
    <property type="molecule type" value="Genomic_DNA"/>
</dbReference>
<evidence type="ECO:0008006" key="2">
    <source>
        <dbReference type="Google" id="ProtNLM"/>
    </source>
</evidence>
<accession>A0A382AW33</accession>
<sequence length="217" mass="24056">MNSRFLIFLLLIMSSVAHSQNKDFSYTYLELNATQSEDIGYAATISVGLPASIYLKGSVKNEDVKSKETLFQETGQLVAIGYHSSIADIFKSVSKSGFSFNFARIMDVYAEIGANTWELENLENGTKGSTDAYVQAGIKMGNAEGWEYNLYLESSRFAIVEINSSTDEVEYALSDEVNNDIGIRVINNFSDRMSLNFGLKNNDFSGASAVFGLRFRL</sequence>
<dbReference type="AlphaFoldDB" id="A0A382AW33"/>
<reference evidence="1" key="1">
    <citation type="submission" date="2018-05" db="EMBL/GenBank/DDBJ databases">
        <authorList>
            <person name="Lanie J.A."/>
            <person name="Ng W.-L."/>
            <person name="Kazmierczak K.M."/>
            <person name="Andrzejewski T.M."/>
            <person name="Davidsen T.M."/>
            <person name="Wayne K.J."/>
            <person name="Tettelin H."/>
            <person name="Glass J.I."/>
            <person name="Rusch D."/>
            <person name="Podicherti R."/>
            <person name="Tsui H.-C.T."/>
            <person name="Winkler M.E."/>
        </authorList>
    </citation>
    <scope>NUCLEOTIDE SEQUENCE</scope>
</reference>
<gene>
    <name evidence="1" type="ORF">METZ01_LOCUS158513</name>
</gene>
<evidence type="ECO:0000313" key="1">
    <source>
        <dbReference type="EMBL" id="SVB05659.1"/>
    </source>
</evidence>
<name>A0A382AW33_9ZZZZ</name>
<protein>
    <recommendedName>
        <fullName evidence="2">Outer membrane protein beta-barrel domain-containing protein</fullName>
    </recommendedName>
</protein>
<organism evidence="1">
    <name type="scientific">marine metagenome</name>
    <dbReference type="NCBI Taxonomy" id="408172"/>
    <lineage>
        <taxon>unclassified sequences</taxon>
        <taxon>metagenomes</taxon>
        <taxon>ecological metagenomes</taxon>
    </lineage>
</organism>
<proteinExistence type="predicted"/>